<dbReference type="AlphaFoldDB" id="A0A0C3RVR0"/>
<organism evidence="1 2">
    <name type="scientific">Phlebiopsis gigantea (strain 11061_1 CR5-6)</name>
    <name type="common">White-rot fungus</name>
    <name type="synonym">Peniophora gigantea</name>
    <dbReference type="NCBI Taxonomy" id="745531"/>
    <lineage>
        <taxon>Eukaryota</taxon>
        <taxon>Fungi</taxon>
        <taxon>Dikarya</taxon>
        <taxon>Basidiomycota</taxon>
        <taxon>Agaricomycotina</taxon>
        <taxon>Agaricomycetes</taxon>
        <taxon>Polyporales</taxon>
        <taxon>Phanerochaetaceae</taxon>
        <taxon>Phlebiopsis</taxon>
    </lineage>
</organism>
<keyword evidence="2" id="KW-1185">Reference proteome</keyword>
<dbReference type="HOGENOM" id="CLU_912489_0_0_1"/>
<evidence type="ECO:0008006" key="3">
    <source>
        <dbReference type="Google" id="ProtNLM"/>
    </source>
</evidence>
<gene>
    <name evidence="1" type="ORF">PHLGIDRAFT_150955</name>
</gene>
<name>A0A0C3RVR0_PHLG1</name>
<dbReference type="EMBL" id="KN840543">
    <property type="protein sequence ID" value="KIP05446.1"/>
    <property type="molecule type" value="Genomic_DNA"/>
</dbReference>
<dbReference type="OrthoDB" id="2796449at2759"/>
<dbReference type="Gene3D" id="2.80.10.50">
    <property type="match status" value="2"/>
</dbReference>
<reference evidence="1 2" key="1">
    <citation type="journal article" date="2014" name="PLoS Genet.">
        <title>Analysis of the Phlebiopsis gigantea genome, transcriptome and secretome provides insight into its pioneer colonization strategies of wood.</title>
        <authorList>
            <person name="Hori C."/>
            <person name="Ishida T."/>
            <person name="Igarashi K."/>
            <person name="Samejima M."/>
            <person name="Suzuki H."/>
            <person name="Master E."/>
            <person name="Ferreira P."/>
            <person name="Ruiz-Duenas F.J."/>
            <person name="Held B."/>
            <person name="Canessa P."/>
            <person name="Larrondo L.F."/>
            <person name="Schmoll M."/>
            <person name="Druzhinina I.S."/>
            <person name="Kubicek C.P."/>
            <person name="Gaskell J.A."/>
            <person name="Kersten P."/>
            <person name="St John F."/>
            <person name="Glasner J."/>
            <person name="Sabat G."/>
            <person name="Splinter BonDurant S."/>
            <person name="Syed K."/>
            <person name="Yadav J."/>
            <person name="Mgbeahuruike A.C."/>
            <person name="Kovalchuk A."/>
            <person name="Asiegbu F.O."/>
            <person name="Lackner G."/>
            <person name="Hoffmeister D."/>
            <person name="Rencoret J."/>
            <person name="Gutierrez A."/>
            <person name="Sun H."/>
            <person name="Lindquist E."/>
            <person name="Barry K."/>
            <person name="Riley R."/>
            <person name="Grigoriev I.V."/>
            <person name="Henrissat B."/>
            <person name="Kues U."/>
            <person name="Berka R.M."/>
            <person name="Martinez A.T."/>
            <person name="Covert S.F."/>
            <person name="Blanchette R.A."/>
            <person name="Cullen D."/>
        </authorList>
    </citation>
    <scope>NUCLEOTIDE SEQUENCE [LARGE SCALE GENOMIC DNA]</scope>
    <source>
        <strain evidence="1 2">11061_1 CR5-6</strain>
    </source>
</reference>
<evidence type="ECO:0000313" key="2">
    <source>
        <dbReference type="Proteomes" id="UP000053257"/>
    </source>
</evidence>
<evidence type="ECO:0000313" key="1">
    <source>
        <dbReference type="EMBL" id="KIP05446.1"/>
    </source>
</evidence>
<proteinExistence type="predicted"/>
<accession>A0A0C3RVR0</accession>
<protein>
    <recommendedName>
        <fullName evidence="3">Carbohydrate-binding module family 13 protein</fullName>
    </recommendedName>
</protein>
<dbReference type="Proteomes" id="UP000053257">
    <property type="component" value="Unassembled WGS sequence"/>
</dbReference>
<sequence>MVALPPGIPDGMYDIKHSVSNYFLGSAAIRLCDTHPNYQPVLEYFPGTRTKWQITGIGEGFIVKHVQSGLYCSLPEGKTFLKAPVVLNTTPTVWNMAYLDEKMKTVRIFWSISQLCWESDVPAWGEQVRPRLSKFEGGEQTSSSWQLICHRTNAHNDDRQLNRIPQGVYGLQNKASLTYVSLSQDERTLGCWPSGATHLSEPKMWEITPLGAGYTIKLHNTDRYCTLKEGISNGCNISVSHIPAAWKIDVLDSPLNSDAIYIQVFWADTEMTWDLSGYGKDTPGNPIYIRKNKDYQECRVFKLVA</sequence>
<feature type="non-terminal residue" evidence="1">
    <location>
        <position position="1"/>
    </location>
</feature>